<dbReference type="EMBL" id="JANJOU010000025">
    <property type="protein sequence ID" value="MCR0984807.1"/>
    <property type="molecule type" value="Genomic_DNA"/>
</dbReference>
<dbReference type="Proteomes" id="UP001524642">
    <property type="component" value="Unassembled WGS sequence"/>
</dbReference>
<name>A0ABT1X9N6_9PROT</name>
<organism evidence="1 2">
    <name type="scientific">Roseomonas populi</name>
    <dbReference type="NCBI Taxonomy" id="3121582"/>
    <lineage>
        <taxon>Bacteria</taxon>
        <taxon>Pseudomonadati</taxon>
        <taxon>Pseudomonadota</taxon>
        <taxon>Alphaproteobacteria</taxon>
        <taxon>Acetobacterales</taxon>
        <taxon>Roseomonadaceae</taxon>
        <taxon>Roseomonas</taxon>
    </lineage>
</organism>
<gene>
    <name evidence="1" type="ORF">NRP21_22360</name>
</gene>
<evidence type="ECO:0000313" key="1">
    <source>
        <dbReference type="EMBL" id="MCR0984807.1"/>
    </source>
</evidence>
<protein>
    <submittedName>
        <fullName evidence="1">Uncharacterized protein</fullName>
    </submittedName>
</protein>
<sequence length="308" mass="31309">MIALTHPAQDGPALPLPGLVPGALLFRPGPGLAPEAHRVARALLEDAARNRGGRVSSAEDGTWRLVAAPPALEMARRALSAVLNGRDAVLVTEALAAPPPAMPAPAATGPEAILSALPLEGLLERRAILGFGPGGVPRPAGMRVLPSASAIAAALGPRWEGAPWLAHGWAVVARRALSLPAPTEGVLHIDVPPEVLPGEAALWRLPVLPASALAAPPPCCFGVGGLTHAALALVEPAAVPGSALHIAHDPALDELSRGFWDGLGPGRVVLEGVADSAGLEWGLARGIARFSGPQADRLLTALRRRAGG</sequence>
<comment type="caution">
    <text evidence="1">The sequence shown here is derived from an EMBL/GenBank/DDBJ whole genome shotgun (WGS) entry which is preliminary data.</text>
</comment>
<dbReference type="RefSeq" id="WP_257718461.1">
    <property type="nucleotide sequence ID" value="NZ_JANJOU010000025.1"/>
</dbReference>
<proteinExistence type="predicted"/>
<keyword evidence="2" id="KW-1185">Reference proteome</keyword>
<reference evidence="1 2" key="1">
    <citation type="submission" date="2022-06" db="EMBL/GenBank/DDBJ databases">
        <title>Roseomonas CN29.</title>
        <authorList>
            <person name="Cheng Y."/>
            <person name="He X."/>
        </authorList>
    </citation>
    <scope>NUCLEOTIDE SEQUENCE [LARGE SCALE GENOMIC DNA]</scope>
    <source>
        <strain evidence="1 2">CN29</strain>
    </source>
</reference>
<accession>A0ABT1X9N6</accession>
<evidence type="ECO:0000313" key="2">
    <source>
        <dbReference type="Proteomes" id="UP001524642"/>
    </source>
</evidence>